<evidence type="ECO:0000256" key="3">
    <source>
        <dbReference type="ARBA" id="ARBA00023125"/>
    </source>
</evidence>
<dbReference type="InterPro" id="IPR005119">
    <property type="entry name" value="LysR_subst-bd"/>
</dbReference>
<dbReference type="PRINTS" id="PR00039">
    <property type="entry name" value="HTHLYSR"/>
</dbReference>
<accession>A0ABV4AXX1</accession>
<dbReference type="RefSeq" id="WP_369458701.1">
    <property type="nucleotide sequence ID" value="NZ_JBGBDC010000001.1"/>
</dbReference>
<dbReference type="InterPro" id="IPR036390">
    <property type="entry name" value="WH_DNA-bd_sf"/>
</dbReference>
<protein>
    <submittedName>
        <fullName evidence="6">LysR family transcriptional regulator</fullName>
    </submittedName>
</protein>
<dbReference type="SUPFAM" id="SSF53850">
    <property type="entry name" value="Periplasmic binding protein-like II"/>
    <property type="match status" value="1"/>
</dbReference>
<dbReference type="PROSITE" id="PS50931">
    <property type="entry name" value="HTH_LYSR"/>
    <property type="match status" value="1"/>
</dbReference>
<sequence length="350" mass="37761">MGLNIACSVKDKPNAPKLKNVGAFTNKVISTRGLHHMPSHSPEASTPAIRARALNMRQLEVFHAIMTTGTISGAALALHVSQPALSRALAHCEARLGYLLFERQGRRLQPTPEAQRLHEEARDLYRGLDRLNTLAQRIGQAGVDTLHLACSATFANTLIPQALQQLMRYSPQLRVDFRTATYDELPEYLLSGQADVGVSLVESNHPGLKSRLIGRQHLVCVLPPQHPLADRALVDPVELCETAWIGYPPDTPLGRLCASALTMDVSSASIQVRSPAIALSCVQTGLGAAIVDASCIPPIPRDDIVVRPLTADVYSDIWAITSARQPCAAAGQQFIDALHAVLRQLSASAP</sequence>
<gene>
    <name evidence="6" type="ORF">AB7A72_00770</name>
</gene>
<evidence type="ECO:0000256" key="1">
    <source>
        <dbReference type="ARBA" id="ARBA00009437"/>
    </source>
</evidence>
<dbReference type="SUPFAM" id="SSF46785">
    <property type="entry name" value="Winged helix' DNA-binding domain"/>
    <property type="match status" value="1"/>
</dbReference>
<keyword evidence="2" id="KW-0805">Transcription regulation</keyword>
<dbReference type="Gene3D" id="1.10.10.10">
    <property type="entry name" value="Winged helix-like DNA-binding domain superfamily/Winged helix DNA-binding domain"/>
    <property type="match status" value="1"/>
</dbReference>
<dbReference type="InterPro" id="IPR036388">
    <property type="entry name" value="WH-like_DNA-bd_sf"/>
</dbReference>
<evidence type="ECO:0000313" key="7">
    <source>
        <dbReference type="Proteomes" id="UP001562178"/>
    </source>
</evidence>
<keyword evidence="3" id="KW-0238">DNA-binding</keyword>
<evidence type="ECO:0000256" key="2">
    <source>
        <dbReference type="ARBA" id="ARBA00023015"/>
    </source>
</evidence>
<comment type="caution">
    <text evidence="6">The sequence shown here is derived from an EMBL/GenBank/DDBJ whole genome shotgun (WGS) entry which is preliminary data.</text>
</comment>
<keyword evidence="4" id="KW-0804">Transcription</keyword>
<comment type="similarity">
    <text evidence="1">Belongs to the LysR transcriptional regulatory family.</text>
</comment>
<dbReference type="Proteomes" id="UP001562178">
    <property type="component" value="Unassembled WGS sequence"/>
</dbReference>
<keyword evidence="7" id="KW-1185">Reference proteome</keyword>
<dbReference type="InterPro" id="IPR000847">
    <property type="entry name" value="LysR_HTH_N"/>
</dbReference>
<reference evidence="6 7" key="1">
    <citation type="journal article" date="2016" name="Int. J. Syst. Evol. Microbiol.">
        <title>Description of Comamonas sediminis sp. nov., isolated from lagoon sediments.</title>
        <authorList>
            <person name="Subhash Y."/>
            <person name="Bang J.J."/>
            <person name="You T.H."/>
            <person name="Lee S.S."/>
        </authorList>
    </citation>
    <scope>NUCLEOTIDE SEQUENCE [LARGE SCALE GENOMIC DNA]</scope>
    <source>
        <strain evidence="6 7">JCM 31169</strain>
    </source>
</reference>
<name>A0ABV4AXX1_9BURK</name>
<dbReference type="Pfam" id="PF00126">
    <property type="entry name" value="HTH_1"/>
    <property type="match status" value="1"/>
</dbReference>
<organism evidence="6 7">
    <name type="scientific">Comamonas sediminis</name>
    <dbReference type="NCBI Taxonomy" id="1783360"/>
    <lineage>
        <taxon>Bacteria</taxon>
        <taxon>Pseudomonadati</taxon>
        <taxon>Pseudomonadota</taxon>
        <taxon>Betaproteobacteria</taxon>
        <taxon>Burkholderiales</taxon>
        <taxon>Comamonadaceae</taxon>
        <taxon>Comamonas</taxon>
    </lineage>
</organism>
<dbReference type="PANTHER" id="PTHR30427">
    <property type="entry name" value="TRANSCRIPTIONAL ACTIVATOR PROTEIN LYSR"/>
    <property type="match status" value="1"/>
</dbReference>
<dbReference type="Gene3D" id="3.40.190.290">
    <property type="match status" value="1"/>
</dbReference>
<dbReference type="PANTHER" id="PTHR30427:SF1">
    <property type="entry name" value="TRANSCRIPTIONAL ACTIVATOR PROTEIN LYSR"/>
    <property type="match status" value="1"/>
</dbReference>
<evidence type="ECO:0000256" key="4">
    <source>
        <dbReference type="ARBA" id="ARBA00023163"/>
    </source>
</evidence>
<evidence type="ECO:0000259" key="5">
    <source>
        <dbReference type="PROSITE" id="PS50931"/>
    </source>
</evidence>
<dbReference type="EMBL" id="JBGBDC010000001">
    <property type="protein sequence ID" value="MEY2249523.1"/>
    <property type="molecule type" value="Genomic_DNA"/>
</dbReference>
<proteinExistence type="inferred from homology"/>
<evidence type="ECO:0000313" key="6">
    <source>
        <dbReference type="EMBL" id="MEY2249523.1"/>
    </source>
</evidence>
<feature type="domain" description="HTH lysR-type" evidence="5">
    <location>
        <begin position="54"/>
        <end position="111"/>
    </location>
</feature>
<dbReference type="Pfam" id="PF03466">
    <property type="entry name" value="LysR_substrate"/>
    <property type="match status" value="1"/>
</dbReference>